<protein>
    <recommendedName>
        <fullName evidence="4">NfeD-like C-terminal domain-containing protein</fullName>
    </recommendedName>
</protein>
<dbReference type="RefSeq" id="WP_213890357.1">
    <property type="nucleotide sequence ID" value="NZ_JAGFNU010000010.1"/>
</dbReference>
<feature type="transmembrane region" description="Helical" evidence="1">
    <location>
        <begin position="21"/>
        <end position="38"/>
    </location>
</feature>
<reference evidence="2 3" key="1">
    <citation type="submission" date="2024-09" db="EMBL/GenBank/DDBJ databases">
        <authorList>
            <person name="Sun Q."/>
            <person name="Mori K."/>
        </authorList>
    </citation>
    <scope>NUCLEOTIDE SEQUENCE [LARGE SCALE GENOMIC DNA]</scope>
    <source>
        <strain evidence="2 3">CECT 8726</strain>
    </source>
</reference>
<feature type="transmembrane region" description="Helical" evidence="1">
    <location>
        <begin position="58"/>
        <end position="81"/>
    </location>
</feature>
<gene>
    <name evidence="2" type="ORF">ACFFUT_12820</name>
</gene>
<keyword evidence="1" id="KW-0472">Membrane</keyword>
<organism evidence="2 3">
    <name type="scientific">Pseudohalocynthiibacter aestuariivivens</name>
    <dbReference type="NCBI Taxonomy" id="1591409"/>
    <lineage>
        <taxon>Bacteria</taxon>
        <taxon>Pseudomonadati</taxon>
        <taxon>Pseudomonadota</taxon>
        <taxon>Alphaproteobacteria</taxon>
        <taxon>Rhodobacterales</taxon>
        <taxon>Paracoccaceae</taxon>
        <taxon>Pseudohalocynthiibacter</taxon>
    </lineage>
</organism>
<evidence type="ECO:0000256" key="1">
    <source>
        <dbReference type="SAM" id="Phobius"/>
    </source>
</evidence>
<keyword evidence="1" id="KW-0812">Transmembrane</keyword>
<proteinExistence type="predicted"/>
<keyword evidence="1" id="KW-1133">Transmembrane helix</keyword>
<evidence type="ECO:0000313" key="2">
    <source>
        <dbReference type="EMBL" id="MFB9232671.1"/>
    </source>
</evidence>
<dbReference type="Proteomes" id="UP001589683">
    <property type="component" value="Unassembled WGS sequence"/>
</dbReference>
<evidence type="ECO:0008006" key="4">
    <source>
        <dbReference type="Google" id="ProtNLM"/>
    </source>
</evidence>
<name>A0ABV5JGT2_9RHOB</name>
<comment type="caution">
    <text evidence="2">The sequence shown here is derived from an EMBL/GenBank/DDBJ whole genome shotgun (WGS) entry which is preliminary data.</text>
</comment>
<evidence type="ECO:0000313" key="3">
    <source>
        <dbReference type="Proteomes" id="UP001589683"/>
    </source>
</evidence>
<dbReference type="EMBL" id="JBHMEA010000042">
    <property type="protein sequence ID" value="MFB9232671.1"/>
    <property type="molecule type" value="Genomic_DNA"/>
</dbReference>
<keyword evidence="3" id="KW-1185">Reference proteome</keyword>
<feature type="transmembrane region" description="Helical" evidence="1">
    <location>
        <begin position="93"/>
        <end position="112"/>
    </location>
</feature>
<sequence length="198" mass="21775">MNKDLRQQKPFKRLPYWIRGTIYFWLLLGGGPVVYKTIGVEYFIGVQYLPSPDWVSQARIPAIVSGSISAVLLSWGVAVAFKITDHGTGKLKKFGTMLLVPSIGFMIGSYAVTVGGPMIGAVIAGVEIEAPFTVAKSKRWVDQKCRNPIRFAGLPYMFDEFCGSSEEFGRSLEIGGQVFVIGRGTETGVFVRSIRLID</sequence>
<accession>A0ABV5JGT2</accession>